<dbReference type="Proteomes" id="UP000825935">
    <property type="component" value="Chromosome 25"/>
</dbReference>
<protein>
    <submittedName>
        <fullName evidence="1">Uncharacterized protein</fullName>
    </submittedName>
</protein>
<keyword evidence="2" id="KW-1185">Reference proteome</keyword>
<dbReference type="EMBL" id="CM035430">
    <property type="protein sequence ID" value="KAH7298562.1"/>
    <property type="molecule type" value="Genomic_DNA"/>
</dbReference>
<dbReference type="PANTHER" id="PTHR34196:SF2">
    <property type="entry name" value="OS02G0697700 PROTEIN"/>
    <property type="match status" value="1"/>
</dbReference>
<dbReference type="AlphaFoldDB" id="A0A8T2RQ61"/>
<reference evidence="1" key="1">
    <citation type="submission" date="2021-08" db="EMBL/GenBank/DDBJ databases">
        <title>WGS assembly of Ceratopteris richardii.</title>
        <authorList>
            <person name="Marchant D.B."/>
            <person name="Chen G."/>
            <person name="Jenkins J."/>
            <person name="Shu S."/>
            <person name="Leebens-Mack J."/>
            <person name="Grimwood J."/>
            <person name="Schmutz J."/>
            <person name="Soltis P."/>
            <person name="Soltis D."/>
            <person name="Chen Z.-H."/>
        </authorList>
    </citation>
    <scope>NUCLEOTIDE SEQUENCE</scope>
    <source>
        <strain evidence="1">Whitten #5841</strain>
        <tissue evidence="1">Leaf</tissue>
    </source>
</reference>
<evidence type="ECO:0000313" key="1">
    <source>
        <dbReference type="EMBL" id="KAH7298562.1"/>
    </source>
</evidence>
<dbReference type="PANTHER" id="PTHR34196">
    <property type="entry name" value="OS02G0697700 PROTEIN"/>
    <property type="match status" value="1"/>
</dbReference>
<dbReference type="OrthoDB" id="1909326at2759"/>
<organism evidence="1 2">
    <name type="scientific">Ceratopteris richardii</name>
    <name type="common">Triangle waterfern</name>
    <dbReference type="NCBI Taxonomy" id="49495"/>
    <lineage>
        <taxon>Eukaryota</taxon>
        <taxon>Viridiplantae</taxon>
        <taxon>Streptophyta</taxon>
        <taxon>Embryophyta</taxon>
        <taxon>Tracheophyta</taxon>
        <taxon>Polypodiopsida</taxon>
        <taxon>Polypodiidae</taxon>
        <taxon>Polypodiales</taxon>
        <taxon>Pteridineae</taxon>
        <taxon>Pteridaceae</taxon>
        <taxon>Parkerioideae</taxon>
        <taxon>Ceratopteris</taxon>
    </lineage>
</organism>
<evidence type="ECO:0000313" key="2">
    <source>
        <dbReference type="Proteomes" id="UP000825935"/>
    </source>
</evidence>
<accession>A0A8T2RQ61</accession>
<proteinExistence type="predicted"/>
<sequence>MIESLKQFRKRHLSNDPILGLFSLAPCSKVETDEASEAETPRKILTKDDEETKIVYEQVELYGAHEGQSDEEPALKQHPTEPVIVDQPIRCPHPEPCIIQDGRALKERPPSMKRRGQLPFLTAGEVQRLRWNRRTAPNDFQIYPAASAPEPSFLDALSPNEL</sequence>
<gene>
    <name evidence="1" type="ORF">KP509_25G049600</name>
</gene>
<name>A0A8T2RQ61_CERRI</name>
<comment type="caution">
    <text evidence="1">The sequence shown here is derived from an EMBL/GenBank/DDBJ whole genome shotgun (WGS) entry which is preliminary data.</text>
</comment>